<dbReference type="PROSITE" id="PS51059">
    <property type="entry name" value="PARP_CATALYTIC"/>
    <property type="match status" value="1"/>
</dbReference>
<dbReference type="Proteomes" id="UP000087171">
    <property type="component" value="Chromosome Ca5"/>
</dbReference>
<keyword evidence="3" id="KW-1185">Reference proteome</keyword>
<dbReference type="InterPro" id="IPR057823">
    <property type="entry name" value="WWE_RCD1"/>
</dbReference>
<dbReference type="PaxDb" id="3827-XP_004501133.1"/>
<dbReference type="STRING" id="3827.A0A1S2YA82"/>
<dbReference type="PROSITE" id="PS50918">
    <property type="entry name" value="WWE"/>
    <property type="match status" value="1"/>
</dbReference>
<dbReference type="RefSeq" id="XP_004501133.1">
    <property type="nucleotide sequence ID" value="XM_004501076.2"/>
</dbReference>
<dbReference type="GO" id="GO:0003950">
    <property type="term" value="F:NAD+ poly-ADP-ribosyltransferase activity"/>
    <property type="evidence" value="ECO:0007669"/>
    <property type="project" value="InterPro"/>
</dbReference>
<dbReference type="OrthoDB" id="6133115at2759"/>
<reference evidence="3" key="1">
    <citation type="journal article" date="2013" name="Nat. Biotechnol.">
        <title>Draft genome sequence of chickpea (Cicer arietinum) provides a resource for trait improvement.</title>
        <authorList>
            <person name="Varshney R.K."/>
            <person name="Song C."/>
            <person name="Saxena R.K."/>
            <person name="Azam S."/>
            <person name="Yu S."/>
            <person name="Sharpe A.G."/>
            <person name="Cannon S."/>
            <person name="Baek J."/>
            <person name="Rosen B.D."/>
            <person name="Tar'an B."/>
            <person name="Millan T."/>
            <person name="Zhang X."/>
            <person name="Ramsay L.D."/>
            <person name="Iwata A."/>
            <person name="Wang Y."/>
            <person name="Nelson W."/>
            <person name="Farmer A.D."/>
            <person name="Gaur P.M."/>
            <person name="Soderlund C."/>
            <person name="Penmetsa R.V."/>
            <person name="Xu C."/>
            <person name="Bharti A.K."/>
            <person name="He W."/>
            <person name="Winter P."/>
            <person name="Zhao S."/>
            <person name="Hane J.K."/>
            <person name="Carrasquilla-Garcia N."/>
            <person name="Condie J.A."/>
            <person name="Upadhyaya H.D."/>
            <person name="Luo M.C."/>
            <person name="Thudi M."/>
            <person name="Gowda C.L."/>
            <person name="Singh N.P."/>
            <person name="Lichtenzveig J."/>
            <person name="Gali K.K."/>
            <person name="Rubio J."/>
            <person name="Nadarajan N."/>
            <person name="Dolezel J."/>
            <person name="Bansal K.C."/>
            <person name="Xu X."/>
            <person name="Edwards D."/>
            <person name="Zhang G."/>
            <person name="Kahl G."/>
            <person name="Gil J."/>
            <person name="Singh K.B."/>
            <person name="Datta S.K."/>
            <person name="Jackson S.A."/>
            <person name="Wang J."/>
            <person name="Cook D.R."/>
        </authorList>
    </citation>
    <scope>NUCLEOTIDE SEQUENCE [LARGE SCALE GENOMIC DNA]</scope>
    <source>
        <strain evidence="3">cv. CDC Frontier</strain>
    </source>
</reference>
<organism evidence="3 4">
    <name type="scientific">Cicer arietinum</name>
    <name type="common">Chickpea</name>
    <name type="synonym">Garbanzo</name>
    <dbReference type="NCBI Taxonomy" id="3827"/>
    <lineage>
        <taxon>Eukaryota</taxon>
        <taxon>Viridiplantae</taxon>
        <taxon>Streptophyta</taxon>
        <taxon>Embryophyta</taxon>
        <taxon>Tracheophyta</taxon>
        <taxon>Spermatophyta</taxon>
        <taxon>Magnoliopsida</taxon>
        <taxon>eudicotyledons</taxon>
        <taxon>Gunneridae</taxon>
        <taxon>Pentapetalae</taxon>
        <taxon>rosids</taxon>
        <taxon>fabids</taxon>
        <taxon>Fabales</taxon>
        <taxon>Fabaceae</taxon>
        <taxon>Papilionoideae</taxon>
        <taxon>50 kb inversion clade</taxon>
        <taxon>NPAAA clade</taxon>
        <taxon>Hologalegina</taxon>
        <taxon>IRL clade</taxon>
        <taxon>Cicereae</taxon>
        <taxon>Cicer</taxon>
    </lineage>
</organism>
<feature type="domain" description="WWE" evidence="1">
    <location>
        <begin position="1"/>
        <end position="61"/>
    </location>
</feature>
<dbReference type="PANTHER" id="PTHR32263">
    <property type="entry name" value="INACTIVE POLY [ADP-RIBOSE] POLYMERASE SRO4-RELATED"/>
    <property type="match status" value="1"/>
</dbReference>
<dbReference type="InterPro" id="IPR004170">
    <property type="entry name" value="WWE_dom"/>
</dbReference>
<accession>A0A1S2YA82</accession>
<dbReference type="InterPro" id="IPR012317">
    <property type="entry name" value="Poly(ADP-ribose)pol_cat_dom"/>
</dbReference>
<reference evidence="4" key="2">
    <citation type="submission" date="2025-08" db="UniProtKB">
        <authorList>
            <consortium name="RefSeq"/>
        </authorList>
    </citation>
    <scope>IDENTIFICATION</scope>
    <source>
        <tissue evidence="4">Etiolated seedlings</tissue>
    </source>
</reference>
<dbReference type="PANTHER" id="PTHR32263:SF19">
    <property type="entry name" value="OS03G0230300 PROTEIN"/>
    <property type="match status" value="1"/>
</dbReference>
<gene>
    <name evidence="4" type="primary">LOC101515246</name>
</gene>
<evidence type="ECO:0000259" key="2">
    <source>
        <dbReference type="PROSITE" id="PS51059"/>
    </source>
</evidence>
<sequence length="400" mass="46123">MFYLNNSWNDFKGEVLDSLCRGFVSGKTILPLKIQGYFYAFDFLRMLQIHISSRNYRSIAWIDEKGKPFFPRRFFDSDFSQSKVIVHTEDENDKKGKKKKIEFEEDAVTDGGGGTNQNEIVETSKFPNANILRKNDKTYRYANNLFMSNIMKIDPHATVTCIHEFQISGTYGRGRWNAFENLIETTKASRGKANVVYGWYAAPTEKVASIFSKGFELLQDYPLVRPSIGAGIFLADLESPQYSGMQYEMDKESEKHVILCRVVLGNVERVDLECHQSRCSRVEYDTGSNDPNNPNWYVVWANDINKRILPVYVVTCKTSAIMNVEWKKFPYEMTVVPKVVLEIKKRMPFEYIPALHDVYDSFKKGGVTIAMLKKQIKGIVGDQFISQMHDEFTHQGLGWR</sequence>
<dbReference type="Gene3D" id="3.90.228.10">
    <property type="match status" value="1"/>
</dbReference>
<name>A0A1S2YA82_CICAR</name>
<evidence type="ECO:0000313" key="4">
    <source>
        <dbReference type="RefSeq" id="XP_004501133.1"/>
    </source>
</evidence>
<feature type="domain" description="PARP catalytic" evidence="2">
    <location>
        <begin position="114"/>
        <end position="336"/>
    </location>
</feature>
<dbReference type="InterPro" id="IPR044964">
    <property type="entry name" value="RCD1/SRO1-5"/>
</dbReference>
<evidence type="ECO:0000313" key="3">
    <source>
        <dbReference type="Proteomes" id="UP000087171"/>
    </source>
</evidence>
<dbReference type="eggNOG" id="ENOG502QSEQ">
    <property type="taxonomic scope" value="Eukaryota"/>
</dbReference>
<protein>
    <submittedName>
        <fullName evidence="4">Probable inactive poly [ADP-ribose] polymerase SRO3</fullName>
    </submittedName>
</protein>
<dbReference type="AlphaFoldDB" id="A0A1S2YA82"/>
<dbReference type="Pfam" id="PF23467">
    <property type="entry name" value="WWE_5"/>
    <property type="match status" value="1"/>
</dbReference>
<proteinExistence type="predicted"/>
<dbReference type="SUPFAM" id="SSF56399">
    <property type="entry name" value="ADP-ribosylation"/>
    <property type="match status" value="1"/>
</dbReference>
<evidence type="ECO:0000259" key="1">
    <source>
        <dbReference type="PROSITE" id="PS50918"/>
    </source>
</evidence>